<evidence type="ECO:0000313" key="2">
    <source>
        <dbReference type="EMBL" id="WQH15873.1"/>
    </source>
</evidence>
<dbReference type="InterPro" id="IPR023614">
    <property type="entry name" value="Porin_dom_sf"/>
</dbReference>
<name>A0ABZ0YVT8_9GAMM</name>
<dbReference type="SUPFAM" id="SSF56935">
    <property type="entry name" value="Porins"/>
    <property type="match status" value="1"/>
</dbReference>
<accession>A0ABZ0YVT8</accession>
<dbReference type="EMBL" id="CP140153">
    <property type="protein sequence ID" value="WQH15873.1"/>
    <property type="molecule type" value="Genomic_DNA"/>
</dbReference>
<gene>
    <name evidence="2" type="ORF">SR882_08910</name>
</gene>
<dbReference type="Proteomes" id="UP001327459">
    <property type="component" value="Chromosome"/>
</dbReference>
<dbReference type="Gene3D" id="2.40.160.10">
    <property type="entry name" value="Porin"/>
    <property type="match status" value="1"/>
</dbReference>
<dbReference type="NCBIfam" id="NF033652">
    <property type="entry name" value="LbtU_sider_porin"/>
    <property type="match status" value="1"/>
</dbReference>
<proteinExistence type="predicted"/>
<reference evidence="2 3" key="1">
    <citation type="submission" date="2023-11" db="EMBL/GenBank/DDBJ databases">
        <title>MicrobeMod: A computational toolkit for identifying prokaryotic methylation and restriction-modification with nanopore sequencing.</title>
        <authorList>
            <person name="Crits-Christoph A."/>
            <person name="Kang S.C."/>
            <person name="Lee H."/>
            <person name="Ostrov N."/>
        </authorList>
    </citation>
    <scope>NUCLEOTIDE SEQUENCE [LARGE SCALE GENOMIC DNA]</scope>
    <source>
        <strain evidence="2 3">ATCC 49870</strain>
    </source>
</reference>
<organism evidence="2 3">
    <name type="scientific">Guyparkeria halophila</name>
    <dbReference type="NCBI Taxonomy" id="47960"/>
    <lineage>
        <taxon>Bacteria</taxon>
        <taxon>Pseudomonadati</taxon>
        <taxon>Pseudomonadota</taxon>
        <taxon>Gammaproteobacteria</taxon>
        <taxon>Chromatiales</taxon>
        <taxon>Thioalkalibacteraceae</taxon>
        <taxon>Guyparkeria</taxon>
    </lineage>
</organism>
<sequence length="351" mass="36923">MSRIIHQSRLAAAVFFALTSQAAMAREADNKDQEPERYPQMTVSGAVEVEAYHASPYTAGDKSDIVLAIGTLGLEAAINDWLSAEISTLYEENDTPLEIDTASVMLGAEDSLWSLRAGQFYVPFGVYETAMVSDPLTLELGETRETAISAGIGLRGFSAEVYAFNGDLEDENQVNGFGATAGLIGSIAAADLALSAGYMNSLGESDGFEEAVKANTGGADTDEIGAWTASATLGIDEMLLVGEYLTASDSFHASELAFDGGGAQPIAWNVEASYGFDLMGRPARAGIGYQGTDEALALELPESRVIAALSVEIFPHTALSFEYALDEDYSVADGGTGESADTFTTQLAVAF</sequence>
<feature type="signal peptide" evidence="1">
    <location>
        <begin position="1"/>
        <end position="25"/>
    </location>
</feature>
<keyword evidence="3" id="KW-1185">Reference proteome</keyword>
<protein>
    <submittedName>
        <fullName evidence="2">LbtU family siderophore porin</fullName>
    </submittedName>
</protein>
<feature type="chain" id="PRO_5046252320" evidence="1">
    <location>
        <begin position="26"/>
        <end position="351"/>
    </location>
</feature>
<keyword evidence="1" id="KW-0732">Signal</keyword>
<evidence type="ECO:0000256" key="1">
    <source>
        <dbReference type="SAM" id="SignalP"/>
    </source>
</evidence>
<evidence type="ECO:0000313" key="3">
    <source>
        <dbReference type="Proteomes" id="UP001327459"/>
    </source>
</evidence>
<dbReference type="RefSeq" id="WP_322520896.1">
    <property type="nucleotide sequence ID" value="NZ_CP140153.1"/>
</dbReference>